<accession>A0A9K3KYA3</accession>
<dbReference type="InterPro" id="IPR003347">
    <property type="entry name" value="JmjC_dom"/>
</dbReference>
<name>A0A9K3KYA3_9STRA</name>
<evidence type="ECO:0000313" key="3">
    <source>
        <dbReference type="EMBL" id="KAG7351346.1"/>
    </source>
</evidence>
<dbReference type="Pfam" id="PF02373">
    <property type="entry name" value="JmjC"/>
    <property type="match status" value="1"/>
</dbReference>
<dbReference type="InterPro" id="IPR050910">
    <property type="entry name" value="JMJD6_ArgDemeth/LysHydrox"/>
</dbReference>
<organism evidence="3 4">
    <name type="scientific">Nitzschia inconspicua</name>
    <dbReference type="NCBI Taxonomy" id="303405"/>
    <lineage>
        <taxon>Eukaryota</taxon>
        <taxon>Sar</taxon>
        <taxon>Stramenopiles</taxon>
        <taxon>Ochrophyta</taxon>
        <taxon>Bacillariophyta</taxon>
        <taxon>Bacillariophyceae</taxon>
        <taxon>Bacillariophycidae</taxon>
        <taxon>Bacillariales</taxon>
        <taxon>Bacillariaceae</taxon>
        <taxon>Nitzschia</taxon>
    </lineage>
</organism>
<dbReference type="PANTHER" id="PTHR12480">
    <property type="entry name" value="ARGININE DEMETHYLASE AND LYSYL-HYDROXYLASE JMJD"/>
    <property type="match status" value="1"/>
</dbReference>
<feature type="domain" description="JmjC" evidence="2">
    <location>
        <begin position="216"/>
        <end position="373"/>
    </location>
</feature>
<keyword evidence="4" id="KW-1185">Reference proteome</keyword>
<reference evidence="3" key="2">
    <citation type="submission" date="2021-04" db="EMBL/GenBank/DDBJ databases">
        <authorList>
            <person name="Podell S."/>
        </authorList>
    </citation>
    <scope>NUCLEOTIDE SEQUENCE</scope>
    <source>
        <strain evidence="3">Hildebrandi</strain>
    </source>
</reference>
<evidence type="ECO:0000256" key="1">
    <source>
        <dbReference type="SAM" id="MobiDB-lite"/>
    </source>
</evidence>
<sequence>METKDLLLSSEERYEIWEVKRAERPNLLMILEKDAGDIDDGGNSSTTDDSLPLLDGCDIPGWRQSKNVFVSKYLQGYLNVGSGCVLTRKDTQLPILSSRSLRQWKELQQQLLQPPPSERAPRRIVGKEEASTLCQYPWFERDNVPVVLEGLTDSWKAMETCLFDRLVETFGEYDWRFSDTHGATTTLRTYRKYVHSLEGQTDDAPLAVYDSELHTDERVSLLRDYQVPKCFDAPDLFECLDDEERPPYRWILIGPARSGTGLHIDPLGTHAWVTLLEGAKRWVLFPYGTDKSVIGMQDPQIPSALWFSSKWYRDSIQQVPGAIEVLQLPGETVYVPAGWPHLVLNLEFSTAITHNYATEYPSWRRIHDAVKEEEPELYVEWEKRLRPIRPDLFEGRYTVAVLMDNVTDNNVTSAAVTPSNCTALLLPQGDEQSQSQKQSLSLPLNVLPYSEPIPGLFLFENILTREEEVPILRLLDLEDVIPWKTSRFNGISYGKRWGVHCNLRDRRVDAPEHPLPKEIQHFIQTKLSLVKETLKGRCNNAQFLDFQPNEANAIDYRRKEGHWLQAHVDDRQLSKEPIANLSLAGDCIMTFRLQNRRLVSQQQQQQQQQQQKPYNNNNHPEEHRVLLKRGTLQVLTGKARYDYSHAIANTDLLSDRRVSITMRESPLTLAPSYYSRKPPRTSSVTVNNNIISSPKPLPHFAWRNYYQPPPKQQQQKQETTAARNEQPIRMIRQANFEMKAGHQMNAS</sequence>
<evidence type="ECO:0000313" key="4">
    <source>
        <dbReference type="Proteomes" id="UP000693970"/>
    </source>
</evidence>
<dbReference type="Proteomes" id="UP000693970">
    <property type="component" value="Unassembled WGS sequence"/>
</dbReference>
<dbReference type="PROSITE" id="PS51184">
    <property type="entry name" value="JMJC"/>
    <property type="match status" value="1"/>
</dbReference>
<dbReference type="Pfam" id="PF13532">
    <property type="entry name" value="2OG-FeII_Oxy_2"/>
    <property type="match status" value="1"/>
</dbReference>
<gene>
    <name evidence="3" type="ORF">IV203_010706</name>
</gene>
<protein>
    <submittedName>
        <fullName evidence="3">Transcription factor jumonji</fullName>
    </submittedName>
</protein>
<dbReference type="InterPro" id="IPR027450">
    <property type="entry name" value="AlkB-like"/>
</dbReference>
<dbReference type="OrthoDB" id="424465at2759"/>
<dbReference type="AlphaFoldDB" id="A0A9K3KYA3"/>
<evidence type="ECO:0000259" key="2">
    <source>
        <dbReference type="PROSITE" id="PS51184"/>
    </source>
</evidence>
<comment type="caution">
    <text evidence="3">The sequence shown here is derived from an EMBL/GenBank/DDBJ whole genome shotgun (WGS) entry which is preliminary data.</text>
</comment>
<feature type="compositionally biased region" description="Low complexity" evidence="1">
    <location>
        <begin position="601"/>
        <end position="611"/>
    </location>
</feature>
<feature type="region of interest" description="Disordered" evidence="1">
    <location>
        <begin position="599"/>
        <end position="620"/>
    </location>
</feature>
<proteinExistence type="predicted"/>
<reference evidence="3" key="1">
    <citation type="journal article" date="2021" name="Sci. Rep.">
        <title>Diploid genomic architecture of Nitzschia inconspicua, an elite biomass production diatom.</title>
        <authorList>
            <person name="Oliver A."/>
            <person name="Podell S."/>
            <person name="Pinowska A."/>
            <person name="Traller J.C."/>
            <person name="Smith S.R."/>
            <person name="McClure R."/>
            <person name="Beliaev A."/>
            <person name="Bohutskyi P."/>
            <person name="Hill E.A."/>
            <person name="Rabines A."/>
            <person name="Zheng H."/>
            <person name="Allen L.Z."/>
            <person name="Kuo A."/>
            <person name="Grigoriev I.V."/>
            <person name="Allen A.E."/>
            <person name="Hazlebeck D."/>
            <person name="Allen E.E."/>
        </authorList>
    </citation>
    <scope>NUCLEOTIDE SEQUENCE</scope>
    <source>
        <strain evidence="3">Hildebrandi</strain>
    </source>
</reference>
<dbReference type="SMART" id="SM00558">
    <property type="entry name" value="JmjC"/>
    <property type="match status" value="1"/>
</dbReference>
<dbReference type="EMBL" id="JAGRRH010000018">
    <property type="protein sequence ID" value="KAG7351346.1"/>
    <property type="molecule type" value="Genomic_DNA"/>
</dbReference>